<proteinExistence type="predicted"/>
<dbReference type="PANTHER" id="PTHR43708:SF3">
    <property type="entry name" value="OXIDOREDUCTASE"/>
    <property type="match status" value="1"/>
</dbReference>
<evidence type="ECO:0000313" key="4">
    <source>
        <dbReference type="Proteomes" id="UP000186406"/>
    </source>
</evidence>
<dbReference type="OrthoDB" id="9815825at2"/>
<evidence type="ECO:0000259" key="1">
    <source>
        <dbReference type="Pfam" id="PF01408"/>
    </source>
</evidence>
<dbReference type="PANTHER" id="PTHR43708">
    <property type="entry name" value="CONSERVED EXPRESSED OXIDOREDUCTASE (EUROFUNG)"/>
    <property type="match status" value="1"/>
</dbReference>
<sequence length="403" mass="43389">MAEGSPYPSFPAPGRRLRLGFVGGGEGALIGQVHANGARLSNRWEIVAGALSSDPERARRSGAAWMLQPDRVYSDYAEMARREAARPDGIDAVVIATPNNLHHPVAAAFMDAGIDIVSDKPLTTNLDDALDLVARQRRSGVVFGVTYAYAAHVMVRQVRAMIRAGLVGDIRQIHVEYFQEWAIGLTDEGEGAPWRLDPTRVGPAFTASDIGTHAMHLASFATGLDVEKVRAMFFVSGAPKKLEDTAFMHLRFAGGVPGTLMVSQAAAGTQCGLRLRVFGTTGGLEWEQENPEFVRYTPLDQPTQVIGRGYGAGMREEAIRFVRMPRGHPEALTDAWANLYIEMAIAIEARRAGRSLPDGLLAYPTVIDGAKGVAFVEAAIRSNAADGAWVDCRLPEAAPVAAE</sequence>
<dbReference type="RefSeq" id="WP_073628436.1">
    <property type="nucleotide sequence ID" value="NZ_FRXO01000004.1"/>
</dbReference>
<name>A0A1M7ZKM5_9HYPH</name>
<dbReference type="InterPro" id="IPR055170">
    <property type="entry name" value="GFO_IDH_MocA-like_dom"/>
</dbReference>
<dbReference type="SUPFAM" id="SSF55347">
    <property type="entry name" value="Glyceraldehyde-3-phosphate dehydrogenase-like, C-terminal domain"/>
    <property type="match status" value="1"/>
</dbReference>
<dbReference type="InterPro" id="IPR051317">
    <property type="entry name" value="Gfo/Idh/MocA_oxidoreduct"/>
</dbReference>
<dbReference type="Gene3D" id="3.30.360.10">
    <property type="entry name" value="Dihydrodipicolinate Reductase, domain 2"/>
    <property type="match status" value="1"/>
</dbReference>
<dbReference type="EMBL" id="FRXO01000004">
    <property type="protein sequence ID" value="SHO65465.1"/>
    <property type="molecule type" value="Genomic_DNA"/>
</dbReference>
<organism evidence="3 4">
    <name type="scientific">Pseudoxanthobacter soli DSM 19599</name>
    <dbReference type="NCBI Taxonomy" id="1123029"/>
    <lineage>
        <taxon>Bacteria</taxon>
        <taxon>Pseudomonadati</taxon>
        <taxon>Pseudomonadota</taxon>
        <taxon>Alphaproteobacteria</taxon>
        <taxon>Hyphomicrobiales</taxon>
        <taxon>Segnochrobactraceae</taxon>
        <taxon>Pseudoxanthobacter</taxon>
    </lineage>
</organism>
<dbReference type="Pfam" id="PF22725">
    <property type="entry name" value="GFO_IDH_MocA_C3"/>
    <property type="match status" value="1"/>
</dbReference>
<dbReference type="Pfam" id="PF01408">
    <property type="entry name" value="GFO_IDH_MocA"/>
    <property type="match status" value="1"/>
</dbReference>
<dbReference type="SUPFAM" id="SSF51735">
    <property type="entry name" value="NAD(P)-binding Rossmann-fold domains"/>
    <property type="match status" value="1"/>
</dbReference>
<protein>
    <submittedName>
        <fullName evidence="3">Predicted dehydrogenase</fullName>
    </submittedName>
</protein>
<evidence type="ECO:0000313" key="3">
    <source>
        <dbReference type="EMBL" id="SHO65465.1"/>
    </source>
</evidence>
<dbReference type="InterPro" id="IPR000683">
    <property type="entry name" value="Gfo/Idh/MocA-like_OxRdtase_N"/>
</dbReference>
<feature type="domain" description="Gfo/Idh/MocA-like oxidoreductase N-terminal" evidence="1">
    <location>
        <begin position="18"/>
        <end position="147"/>
    </location>
</feature>
<dbReference type="GO" id="GO:0000166">
    <property type="term" value="F:nucleotide binding"/>
    <property type="evidence" value="ECO:0007669"/>
    <property type="project" value="InterPro"/>
</dbReference>
<dbReference type="Proteomes" id="UP000186406">
    <property type="component" value="Unassembled WGS sequence"/>
</dbReference>
<dbReference type="STRING" id="1123029.SAMN02745172_02110"/>
<dbReference type="InterPro" id="IPR036291">
    <property type="entry name" value="NAD(P)-bd_dom_sf"/>
</dbReference>
<reference evidence="3 4" key="1">
    <citation type="submission" date="2016-12" db="EMBL/GenBank/DDBJ databases">
        <authorList>
            <person name="Song W.-J."/>
            <person name="Kurnit D.M."/>
        </authorList>
    </citation>
    <scope>NUCLEOTIDE SEQUENCE [LARGE SCALE GENOMIC DNA]</scope>
    <source>
        <strain evidence="3 4">DSM 19599</strain>
    </source>
</reference>
<accession>A0A1M7ZKM5</accession>
<gene>
    <name evidence="3" type="ORF">SAMN02745172_02110</name>
</gene>
<dbReference type="Gene3D" id="3.40.50.720">
    <property type="entry name" value="NAD(P)-binding Rossmann-like Domain"/>
    <property type="match status" value="1"/>
</dbReference>
<keyword evidence="4" id="KW-1185">Reference proteome</keyword>
<dbReference type="AlphaFoldDB" id="A0A1M7ZKM5"/>
<evidence type="ECO:0000259" key="2">
    <source>
        <dbReference type="Pfam" id="PF22725"/>
    </source>
</evidence>
<feature type="domain" description="GFO/IDH/MocA-like oxidoreductase" evidence="2">
    <location>
        <begin position="155"/>
        <end position="285"/>
    </location>
</feature>